<accession>A0ABW7LDK8</accession>
<dbReference type="Proteomes" id="UP001609186">
    <property type="component" value="Unassembled WGS sequence"/>
</dbReference>
<dbReference type="EMBL" id="JBIMPM010000146">
    <property type="protein sequence ID" value="MFH5256157.1"/>
    <property type="molecule type" value="Genomic_DNA"/>
</dbReference>
<gene>
    <name evidence="1" type="ORF">ACGTRS_33520</name>
</gene>
<reference evidence="1 2" key="1">
    <citation type="submission" date="2024-10" db="EMBL/GenBank/DDBJ databases">
        <title>Burkholderia semiarida in Mexico.</title>
        <authorList>
            <person name="Estrada P."/>
        </authorList>
    </citation>
    <scope>NUCLEOTIDE SEQUENCE [LARGE SCALE GENOMIC DNA]</scope>
    <source>
        <strain evidence="1 2">CLM7-1</strain>
    </source>
</reference>
<evidence type="ECO:0000313" key="2">
    <source>
        <dbReference type="Proteomes" id="UP001609186"/>
    </source>
</evidence>
<sequence>MRPVEATATSSPGAAGASYLAHAGTETISVFGDGQRLRLERSRAVDAGRPDKPGLWNLSPTAAPGLMQLQWLGPCSGMPEADELLAALQAGFALHPDAQAIELSLPRLPPGLRDSLASLPPGQAPRVARSVLWQQPLWLPRPRPRSARRYQWSRSSSD</sequence>
<protein>
    <submittedName>
        <fullName evidence="1">Acetyltransferase</fullName>
    </submittedName>
</protein>
<proteinExistence type="predicted"/>
<name>A0ABW7LDK8_9BURK</name>
<keyword evidence="2" id="KW-1185">Reference proteome</keyword>
<comment type="caution">
    <text evidence="1">The sequence shown here is derived from an EMBL/GenBank/DDBJ whole genome shotgun (WGS) entry which is preliminary data.</text>
</comment>
<feature type="non-terminal residue" evidence="1">
    <location>
        <position position="158"/>
    </location>
</feature>
<organism evidence="1 2">
    <name type="scientific">Burkholderia semiarida</name>
    <dbReference type="NCBI Taxonomy" id="2843303"/>
    <lineage>
        <taxon>Bacteria</taxon>
        <taxon>Pseudomonadati</taxon>
        <taxon>Pseudomonadota</taxon>
        <taxon>Betaproteobacteria</taxon>
        <taxon>Burkholderiales</taxon>
        <taxon>Burkholderiaceae</taxon>
        <taxon>Burkholderia</taxon>
        <taxon>Burkholderia cepacia complex</taxon>
    </lineage>
</organism>
<evidence type="ECO:0000313" key="1">
    <source>
        <dbReference type="EMBL" id="MFH5256157.1"/>
    </source>
</evidence>